<keyword evidence="5 8" id="KW-0812">Transmembrane</keyword>
<evidence type="ECO:0000256" key="5">
    <source>
        <dbReference type="ARBA" id="ARBA00022692"/>
    </source>
</evidence>
<keyword evidence="10" id="KW-0418">Kinase</keyword>
<dbReference type="InterPro" id="IPR048760">
    <property type="entry name" value="VP0354-like_sensor_dom"/>
</dbReference>
<dbReference type="InterPro" id="IPR003594">
    <property type="entry name" value="HATPase_dom"/>
</dbReference>
<reference evidence="10 11" key="1">
    <citation type="submission" date="2021-03" db="EMBL/GenBank/DDBJ databases">
        <title>Novel species identification of genus Shewanella.</title>
        <authorList>
            <person name="Liu G."/>
            <person name="Zhang Q."/>
        </authorList>
    </citation>
    <scope>NUCLEOTIDE SEQUENCE [LARGE SCALE GENOMIC DNA]</scope>
    <source>
        <strain evidence="10 11">FJAT-51800</strain>
    </source>
</reference>
<keyword evidence="6 8" id="KW-1133">Transmembrane helix</keyword>
<dbReference type="Proteomes" id="UP000662770">
    <property type="component" value="Chromosome"/>
</dbReference>
<name>A0ABX7QKU0_9GAMM</name>
<organism evidence="10 11">
    <name type="scientific">Shewanella avicenniae</name>
    <dbReference type="NCBI Taxonomy" id="2814294"/>
    <lineage>
        <taxon>Bacteria</taxon>
        <taxon>Pseudomonadati</taxon>
        <taxon>Pseudomonadota</taxon>
        <taxon>Gammaproteobacteria</taxon>
        <taxon>Alteromonadales</taxon>
        <taxon>Shewanellaceae</taxon>
        <taxon>Shewanella</taxon>
    </lineage>
</organism>
<sequence length="607" mass="67648">MSTHSEVTHKVGLMVVQELSELEDFIRMLKINGVIEQSLSKDKPINAPAIQKEFAKVGEHLENLLQLRWLDEAGYERVRVDVKSGRSFIISDDKLQFKGDRYYFTEGMQITTPHAYLSPIDLNVEHGEIVVPFEPTIRITLQTEDEHNLREGLLIVNYNLGPLLGRLAALSNEETVIEITNEQGYWLVNPESSKSWGLDLDKPEHNLSLEFPELWHAMAETDFSFGKTLDSRLVSFQRDQLSSSGVVMPDRKINIVVSTSPAILAALQHATLMPALIVGAVILVLGLGFVVRDYYGRIAIFRLSNSLAHERDSLKQVNQQLDSKLHQINLLQDDLAEAKRLSSLGVMVAGISHEMNTPVGGAMLTVSEIRHQYQQLQRALSSGLTRKALDDFMLRVGHSIELSERNLEQANNVIQSFKRLTLTRVQDEFSQVSLQQLVDDIVVGLMSYIKKSHVVVVNDIGKDVVLLTQSGILSQVLQNLLTNALEHGFGEKLNGHIHLQYSASEHHHHITVIDDGCGIPEALLSTIFDPFVTGNRGKQHSGLGLHLVHQWVTQCLYGDIKAERLTLGSRFTINLPKDPLSNTASSAPSTLSQAFSGNISAAYKKPH</sequence>
<evidence type="ECO:0000256" key="2">
    <source>
        <dbReference type="ARBA" id="ARBA00004651"/>
    </source>
</evidence>
<accession>A0ABX7QKU0</accession>
<keyword evidence="8" id="KW-0472">Membrane</keyword>
<dbReference type="PROSITE" id="PS50109">
    <property type="entry name" value="HIS_KIN"/>
    <property type="match status" value="1"/>
</dbReference>
<keyword evidence="11" id="KW-1185">Reference proteome</keyword>
<evidence type="ECO:0000256" key="1">
    <source>
        <dbReference type="ARBA" id="ARBA00000085"/>
    </source>
</evidence>
<dbReference type="EMBL" id="CP071503">
    <property type="protein sequence ID" value="QSX32072.1"/>
    <property type="molecule type" value="Genomic_DNA"/>
</dbReference>
<evidence type="ECO:0000259" key="9">
    <source>
        <dbReference type="PROSITE" id="PS50109"/>
    </source>
</evidence>
<dbReference type="Pfam" id="PF21623">
    <property type="entry name" value="HK_sensor_dom_bact"/>
    <property type="match status" value="1"/>
</dbReference>
<dbReference type="Gene3D" id="3.30.450.20">
    <property type="entry name" value="PAS domain"/>
    <property type="match status" value="2"/>
</dbReference>
<gene>
    <name evidence="10" type="ORF">JYB87_09730</name>
</gene>
<keyword evidence="10" id="KW-0808">Transferase</keyword>
<dbReference type="InterPro" id="IPR005467">
    <property type="entry name" value="His_kinase_dom"/>
</dbReference>
<feature type="domain" description="Histidine kinase" evidence="9">
    <location>
        <begin position="350"/>
        <end position="579"/>
    </location>
</feature>
<evidence type="ECO:0000256" key="7">
    <source>
        <dbReference type="SAM" id="Coils"/>
    </source>
</evidence>
<evidence type="ECO:0000256" key="6">
    <source>
        <dbReference type="ARBA" id="ARBA00022989"/>
    </source>
</evidence>
<comment type="catalytic activity">
    <reaction evidence="1">
        <text>ATP + protein L-histidine = ADP + protein N-phospho-L-histidine.</text>
        <dbReference type="EC" id="2.7.13.3"/>
    </reaction>
</comment>
<evidence type="ECO:0000313" key="10">
    <source>
        <dbReference type="EMBL" id="QSX32072.1"/>
    </source>
</evidence>
<evidence type="ECO:0000256" key="3">
    <source>
        <dbReference type="ARBA" id="ARBA00012438"/>
    </source>
</evidence>
<dbReference type="CDD" id="cd00075">
    <property type="entry name" value="HATPase"/>
    <property type="match status" value="1"/>
</dbReference>
<dbReference type="SMART" id="SM00387">
    <property type="entry name" value="HATPase_c"/>
    <property type="match status" value="1"/>
</dbReference>
<dbReference type="Gene3D" id="3.30.565.10">
    <property type="entry name" value="Histidine kinase-like ATPase, C-terminal domain"/>
    <property type="match status" value="1"/>
</dbReference>
<dbReference type="Pfam" id="PF02518">
    <property type="entry name" value="HATPase_c"/>
    <property type="match status" value="1"/>
</dbReference>
<dbReference type="InterPro" id="IPR029151">
    <property type="entry name" value="Sensor-like_sf"/>
</dbReference>
<evidence type="ECO:0000256" key="8">
    <source>
        <dbReference type="SAM" id="Phobius"/>
    </source>
</evidence>
<evidence type="ECO:0000313" key="11">
    <source>
        <dbReference type="Proteomes" id="UP000662770"/>
    </source>
</evidence>
<dbReference type="Gene3D" id="1.10.287.130">
    <property type="match status" value="1"/>
</dbReference>
<keyword evidence="4" id="KW-1003">Cell membrane</keyword>
<evidence type="ECO:0000256" key="4">
    <source>
        <dbReference type="ARBA" id="ARBA00022475"/>
    </source>
</evidence>
<dbReference type="PANTHER" id="PTHR43065:SF47">
    <property type="match status" value="1"/>
</dbReference>
<comment type="subcellular location">
    <subcellularLocation>
        <location evidence="2">Cell membrane</location>
        <topology evidence="2">Multi-pass membrane protein</topology>
    </subcellularLocation>
</comment>
<dbReference type="PRINTS" id="PR00344">
    <property type="entry name" value="BCTRLSENSOR"/>
</dbReference>
<dbReference type="RefSeq" id="WP_207353317.1">
    <property type="nucleotide sequence ID" value="NZ_CP071503.1"/>
</dbReference>
<protein>
    <recommendedName>
        <fullName evidence="3">histidine kinase</fullName>
        <ecNumber evidence="3">2.7.13.3</ecNumber>
    </recommendedName>
</protein>
<dbReference type="InterPro" id="IPR004358">
    <property type="entry name" value="Sig_transdc_His_kin-like_C"/>
</dbReference>
<proteinExistence type="predicted"/>
<keyword evidence="7" id="KW-0175">Coiled coil</keyword>
<dbReference type="GO" id="GO:0016301">
    <property type="term" value="F:kinase activity"/>
    <property type="evidence" value="ECO:0007669"/>
    <property type="project" value="UniProtKB-KW"/>
</dbReference>
<feature type="coiled-coil region" evidence="7">
    <location>
        <begin position="314"/>
        <end position="341"/>
    </location>
</feature>
<dbReference type="PANTHER" id="PTHR43065">
    <property type="entry name" value="SENSOR HISTIDINE KINASE"/>
    <property type="match status" value="1"/>
</dbReference>
<feature type="transmembrane region" description="Helical" evidence="8">
    <location>
        <begin position="272"/>
        <end position="291"/>
    </location>
</feature>
<dbReference type="EC" id="2.7.13.3" evidence="3"/>
<dbReference type="InterPro" id="IPR036890">
    <property type="entry name" value="HATPase_C_sf"/>
</dbReference>
<dbReference type="SUPFAM" id="SSF103190">
    <property type="entry name" value="Sensory domain-like"/>
    <property type="match status" value="2"/>
</dbReference>
<dbReference type="SUPFAM" id="SSF55874">
    <property type="entry name" value="ATPase domain of HSP90 chaperone/DNA topoisomerase II/histidine kinase"/>
    <property type="match status" value="1"/>
</dbReference>